<comment type="caution">
    <text evidence="1">The sequence shown here is derived from an EMBL/GenBank/DDBJ whole genome shotgun (WGS) entry which is preliminary data.</text>
</comment>
<evidence type="ECO:0000313" key="1">
    <source>
        <dbReference type="EMBL" id="EPX78117.1"/>
    </source>
</evidence>
<sequence>MLRKPRMLAAIALANKMARRIWAMITKGESYRDPALAMT</sequence>
<reference evidence="2" key="1">
    <citation type="journal article" date="2014" name="Stand. Genomic Sci.">
        <title>Genome sequence of the exopolysaccharide-producing Salipiger mucosus type strain (DSM 16094(T)), a moderately halophilic member of the Roseobacter clade.</title>
        <authorList>
            <person name="Riedel T."/>
            <person name="Spring S."/>
            <person name="Fiebig A."/>
            <person name="Petersen J."/>
            <person name="Kyrpides N.C."/>
            <person name="Goker M."/>
            <person name="Klenk H.P."/>
        </authorList>
    </citation>
    <scope>NUCLEOTIDE SEQUENCE [LARGE SCALE GENOMIC DNA]</scope>
    <source>
        <strain evidence="2">DSM 16094</strain>
    </source>
</reference>
<dbReference type="AlphaFoldDB" id="S9QDZ8"/>
<gene>
    <name evidence="1" type="ORF">Salmuc_03474</name>
</gene>
<proteinExistence type="predicted"/>
<accession>S9QDZ8</accession>
<name>S9QDZ8_9RHOB</name>
<protein>
    <submittedName>
        <fullName evidence="1">Mobile element protein</fullName>
    </submittedName>
</protein>
<keyword evidence="2" id="KW-1185">Reference proteome</keyword>
<dbReference type="HOGENOM" id="CLU_219761_0_0_5"/>
<evidence type="ECO:0000313" key="2">
    <source>
        <dbReference type="Proteomes" id="UP000015347"/>
    </source>
</evidence>
<organism evidence="1 2">
    <name type="scientific">Salipiger mucosus DSM 16094</name>
    <dbReference type="NCBI Taxonomy" id="1123237"/>
    <lineage>
        <taxon>Bacteria</taxon>
        <taxon>Pseudomonadati</taxon>
        <taxon>Pseudomonadota</taxon>
        <taxon>Alphaproteobacteria</taxon>
        <taxon>Rhodobacterales</taxon>
        <taxon>Roseobacteraceae</taxon>
        <taxon>Salipiger</taxon>
    </lineage>
</organism>
<dbReference type="Proteomes" id="UP000015347">
    <property type="component" value="Unassembled WGS sequence"/>
</dbReference>
<dbReference type="EMBL" id="APVH01000042">
    <property type="protein sequence ID" value="EPX78117.1"/>
    <property type="molecule type" value="Genomic_DNA"/>
</dbReference>